<feature type="domain" description="PAS fold-3" evidence="2">
    <location>
        <begin position="693"/>
        <end position="758"/>
    </location>
</feature>
<proteinExistence type="predicted"/>
<dbReference type="OrthoDB" id="6274309at2759"/>
<dbReference type="Gene3D" id="3.30.450.20">
    <property type="entry name" value="PAS domain"/>
    <property type="match status" value="1"/>
</dbReference>
<feature type="compositionally biased region" description="Basic and acidic residues" evidence="1">
    <location>
        <begin position="29"/>
        <end position="43"/>
    </location>
</feature>
<sequence>MCLPSAAPKGHNGLCPGRNYNKSRKRIASSHEKEKSKPDDQSHEPVLPADYNPVISETNMLQIDSVHKPMGKQDFERREKSRIAARQRRHRENQALVELYLTLPIQQNLAADVLKNKCQKIGRLDADNYGQVSDSLTESCSIINAIGELDFAPTYRLAATIFRQHNLSTPVLEKAVIVRIASNSLCLYNWLYPCFESDSSIKSHSKLPTDCHLVELESSCSSVTSIELSDRFDNPTAVTITSSTASRIHVPLSSGSSTGIPKSILSVHSKSLFAVIVDVTHNIIIYAPPGYTELIGLSWVTTIGLKLNELVARQTAMGVSSEFRSHQSYYQSRNLQSSKYSSLENTLNLSYSQKPILPELCDMENAGYNQTPISKQPFKSTQMHQQFVQSLSCDSIWPSSVGTSNRLLCLSSILPKSLSMSLSNMDYSEPLNDETDLGSVQISQDSTSTNTSDFRRTTEQYALCWNSSTVCLKNKSSKLDDFASDIGSSLSSSSSPLPISINQVNDRQTNVSPSYPLICPNNTTNKDGITGCCNVTVIEPNNNDSNNHNTNNCISCEIGCPFTQNQMNDTILRIYLLQPIHLSNFDNSINNYLNKAGHALCTKDSSYISDCNINSIPDHDGNSNKNINNTNNSKKKNSSYDLTMNSSSSPVFNDNQGNIVEKSNTTLEFVSKRYTSIANSFKTCHSATNLQFIDVADDFLTHSGYTKSDLLNKCLFDLIHIEDLMHISEAITAVNESQPVITSFYRIRLKCGTYRWARMLVSYLKLSSSPSASTSSGQYNYHNEMNKIPDCYTNCDQYSFTKASNNNLTSSSSLPTQLGTFDELMNPSFHDIDSFSYLKSCTNSKSTAYMNGVHSTYNCMSENILICCHQLSHAYQCNELYEDLVSVEKMMPSSFDITKQQQQLHSNPVNYEHLLPCNPTLESVVPAKQLLTDSQNYMTKPSSEMKYGNRTGNFVSNSYGSHFISLPSLSSTQNYSAPSSREPNHLKTLTSSSMLLLNPPIFLSSTQHYQSYATTITAAENNLRTTNNQDVTTASPIAFDVKLHGLSLHPSLKHLGRSAITTFTNTVSDSMKKSTTTLSCPTIGFFSSNKSVVHSGICGNFDSTMTTVAKKNPALSCGMELQSLNHALEQFPPDESFTSKKCKNRKDLFSHILVDDEISKFSDRNLCHPHMNCYSSCCNDSYSNGVMQKSYIKSNGTSVDIFDYPKRSYCSTFLPQAQICPVYNSVIYKEPDDVYLTPPKKPCLYPLTNNNNNNGTDELNETSTDFTLPNKRSRLNNTSGLELANHYSVIHNKLSHEYEYYDELYGDYDSNDNNSSIKNYAGANQHFSNYDLNHYRHSQYYQNSQCHRFYQPQPLQTHQQSYTFDNFINSALIY</sequence>
<keyword evidence="4" id="KW-1185">Reference proteome</keyword>
<dbReference type="SUPFAM" id="SSF55785">
    <property type="entry name" value="PYP-like sensor domain (PAS domain)"/>
    <property type="match status" value="1"/>
</dbReference>
<accession>A0A4Z2DUQ8</accession>
<dbReference type="NCBIfam" id="TIGR00229">
    <property type="entry name" value="sensory_box"/>
    <property type="match status" value="1"/>
</dbReference>
<dbReference type="STRING" id="6182.A0A4Z2DUQ8"/>
<feature type="compositionally biased region" description="Low complexity" evidence="1">
    <location>
        <begin position="623"/>
        <end position="632"/>
    </location>
</feature>
<evidence type="ECO:0000256" key="1">
    <source>
        <dbReference type="SAM" id="MobiDB-lite"/>
    </source>
</evidence>
<dbReference type="GO" id="GO:0004812">
    <property type="term" value="F:aminoacyl-tRNA ligase activity"/>
    <property type="evidence" value="ECO:0007669"/>
    <property type="project" value="UniProtKB-KW"/>
</dbReference>
<keyword evidence="3" id="KW-0436">Ligase</keyword>
<dbReference type="InterPro" id="IPR000014">
    <property type="entry name" value="PAS"/>
</dbReference>
<dbReference type="InterPro" id="IPR035965">
    <property type="entry name" value="PAS-like_dom_sf"/>
</dbReference>
<evidence type="ECO:0000259" key="2">
    <source>
        <dbReference type="Pfam" id="PF08447"/>
    </source>
</evidence>
<dbReference type="InterPro" id="IPR013655">
    <property type="entry name" value="PAS_fold_3"/>
</dbReference>
<dbReference type="EMBL" id="SKCS01000031">
    <property type="protein sequence ID" value="TNN20215.1"/>
    <property type="molecule type" value="Genomic_DNA"/>
</dbReference>
<feature type="region of interest" description="Disordered" evidence="1">
    <location>
        <begin position="1"/>
        <end position="50"/>
    </location>
</feature>
<reference evidence="3 4" key="1">
    <citation type="submission" date="2019-03" db="EMBL/GenBank/DDBJ databases">
        <title>An improved genome assembly of the fluke Schistosoma japonicum.</title>
        <authorList>
            <person name="Hu W."/>
            <person name="Luo F."/>
            <person name="Yin M."/>
            <person name="Mo X."/>
            <person name="Sun C."/>
            <person name="Wu Q."/>
            <person name="Zhu B."/>
            <person name="Xiang M."/>
            <person name="Wang J."/>
            <person name="Wang Y."/>
            <person name="Zhang T."/>
            <person name="Xu B."/>
            <person name="Zheng H."/>
            <person name="Feng Z."/>
        </authorList>
    </citation>
    <scope>NUCLEOTIDE SEQUENCE [LARGE SCALE GENOMIC DNA]</scope>
    <source>
        <strain evidence="3">HuSjv2</strain>
        <tissue evidence="3">Worms</tissue>
    </source>
</reference>
<feature type="region of interest" description="Disordered" evidence="1">
    <location>
        <begin position="619"/>
        <end position="643"/>
    </location>
</feature>
<evidence type="ECO:0000313" key="3">
    <source>
        <dbReference type="EMBL" id="TNN20215.1"/>
    </source>
</evidence>
<protein>
    <submittedName>
        <fullName evidence="3">Alanyl-tRNA synthetase</fullName>
    </submittedName>
</protein>
<organism evidence="3 4">
    <name type="scientific">Schistosoma japonicum</name>
    <name type="common">Blood fluke</name>
    <dbReference type="NCBI Taxonomy" id="6182"/>
    <lineage>
        <taxon>Eukaryota</taxon>
        <taxon>Metazoa</taxon>
        <taxon>Spiralia</taxon>
        <taxon>Lophotrochozoa</taxon>
        <taxon>Platyhelminthes</taxon>
        <taxon>Trematoda</taxon>
        <taxon>Digenea</taxon>
        <taxon>Strigeidida</taxon>
        <taxon>Schistosomatoidea</taxon>
        <taxon>Schistosomatidae</taxon>
        <taxon>Schistosoma</taxon>
    </lineage>
</organism>
<dbReference type="Proteomes" id="UP000311919">
    <property type="component" value="Unassembled WGS sequence"/>
</dbReference>
<comment type="caution">
    <text evidence="3">The sequence shown here is derived from an EMBL/GenBank/DDBJ whole genome shotgun (WGS) entry which is preliminary data.</text>
</comment>
<evidence type="ECO:0000313" key="4">
    <source>
        <dbReference type="Proteomes" id="UP000311919"/>
    </source>
</evidence>
<name>A0A4Z2DUQ8_SCHJA</name>
<keyword evidence="3" id="KW-0030">Aminoacyl-tRNA synthetase</keyword>
<dbReference type="Pfam" id="PF08447">
    <property type="entry name" value="PAS_3"/>
    <property type="match status" value="1"/>
</dbReference>
<gene>
    <name evidence="3" type="ORF">EWB00_004822</name>
</gene>
<dbReference type="CDD" id="cd00130">
    <property type="entry name" value="PAS"/>
    <property type="match status" value="1"/>
</dbReference>